<reference evidence="2" key="1">
    <citation type="submission" date="2015-01" db="EMBL/GenBank/DDBJ databases">
        <authorList>
            <person name="Manzoor Shahid"/>
            <person name="Zubair Saima"/>
        </authorList>
    </citation>
    <scope>NUCLEOTIDE SEQUENCE [LARGE SCALE GENOMIC DNA]</scope>
    <source>
        <strain evidence="2">V1</strain>
    </source>
</reference>
<keyword evidence="2" id="KW-1185">Reference proteome</keyword>
<dbReference type="AlphaFoldDB" id="A0A0B7GQ75"/>
<name>A0A0B7GQ75_TREPH</name>
<gene>
    <name evidence="1" type="ORF">TPHV1_100064</name>
</gene>
<sequence length="67" mass="7709">MVSFLIFLLFVGICKNGLETVKDFENVKSKTVLKYKNISNAMTTKIRKYAIMHRTVLKNAVPRFSIV</sequence>
<proteinExistence type="predicted"/>
<evidence type="ECO:0000313" key="1">
    <source>
        <dbReference type="EMBL" id="CEM60744.1"/>
    </source>
</evidence>
<protein>
    <submittedName>
        <fullName evidence="1">Uncharacterized protein</fullName>
    </submittedName>
</protein>
<organism evidence="1 2">
    <name type="scientific">Treponema phagedenis</name>
    <dbReference type="NCBI Taxonomy" id="162"/>
    <lineage>
        <taxon>Bacteria</taxon>
        <taxon>Pseudomonadati</taxon>
        <taxon>Spirochaetota</taxon>
        <taxon>Spirochaetia</taxon>
        <taxon>Spirochaetales</taxon>
        <taxon>Treponemataceae</taxon>
        <taxon>Treponema</taxon>
    </lineage>
</organism>
<evidence type="ECO:0000313" key="2">
    <source>
        <dbReference type="Proteomes" id="UP000042527"/>
    </source>
</evidence>
<dbReference type="EMBL" id="CDNC01000002">
    <property type="protein sequence ID" value="CEM60744.1"/>
    <property type="molecule type" value="Genomic_DNA"/>
</dbReference>
<accession>A0A0B7GQ75</accession>
<dbReference type="Proteomes" id="UP000042527">
    <property type="component" value="Unassembled WGS sequence"/>
</dbReference>